<proteinExistence type="inferred from homology"/>
<sequence length="255" mass="26816">MAKYSGKKAIIIGGTHGIGLATAQLLLESGAQVILTGRSQPPIDKAKAQLGENTHIIQCDITSLSNIENLVAETKSIFGADPHLDFLFINAGYAHLEPFTAVSEESFHRTTNTNIFGAFFTAQKLSPLIRPTGAIVFTSSVSAKFGFQGMTVYSAAKAAVSSLVQGLASELAERQIRVNAVAPGFVKTPTMGVSGVSQDELVAFEAEGSKLTPLGRIGTPEEVAKVVVFLGFEATFMTGAEVFVDGGLVNVQKGH</sequence>
<organism evidence="5 6">
    <name type="scientific">Aspergillus cavernicola</name>
    <dbReference type="NCBI Taxonomy" id="176166"/>
    <lineage>
        <taxon>Eukaryota</taxon>
        <taxon>Fungi</taxon>
        <taxon>Dikarya</taxon>
        <taxon>Ascomycota</taxon>
        <taxon>Pezizomycotina</taxon>
        <taxon>Eurotiomycetes</taxon>
        <taxon>Eurotiomycetidae</taxon>
        <taxon>Eurotiales</taxon>
        <taxon>Aspergillaceae</taxon>
        <taxon>Aspergillus</taxon>
        <taxon>Aspergillus subgen. Nidulantes</taxon>
    </lineage>
</organism>
<evidence type="ECO:0000313" key="5">
    <source>
        <dbReference type="EMBL" id="KAL2824305.1"/>
    </source>
</evidence>
<dbReference type="PANTHER" id="PTHR42760:SF115">
    <property type="entry name" value="3-OXOACYL-[ACYL-CARRIER-PROTEIN] REDUCTASE FABG"/>
    <property type="match status" value="1"/>
</dbReference>
<reference evidence="5 6" key="1">
    <citation type="submission" date="2024-07" db="EMBL/GenBank/DDBJ databases">
        <title>Section-level genome sequencing and comparative genomics of Aspergillus sections Usti and Cavernicolus.</title>
        <authorList>
            <consortium name="Lawrence Berkeley National Laboratory"/>
            <person name="Nybo J.L."/>
            <person name="Vesth T.C."/>
            <person name="Theobald S."/>
            <person name="Frisvad J.C."/>
            <person name="Larsen T.O."/>
            <person name="Kjaerboelling I."/>
            <person name="Rothschild-Mancinelli K."/>
            <person name="Lyhne E.K."/>
            <person name="Kogle M.E."/>
            <person name="Barry K."/>
            <person name="Clum A."/>
            <person name="Na H."/>
            <person name="Ledsgaard L."/>
            <person name="Lin J."/>
            <person name="Lipzen A."/>
            <person name="Kuo A."/>
            <person name="Riley R."/>
            <person name="Mondo S."/>
            <person name="LaButti K."/>
            <person name="Haridas S."/>
            <person name="Pangalinan J."/>
            <person name="Salamov A.A."/>
            <person name="Simmons B.A."/>
            <person name="Magnuson J.K."/>
            <person name="Chen J."/>
            <person name="Drula E."/>
            <person name="Henrissat B."/>
            <person name="Wiebenga A."/>
            <person name="Lubbers R.J."/>
            <person name="Gomes A.C."/>
            <person name="Makela M.R."/>
            <person name="Stajich J."/>
            <person name="Grigoriev I.V."/>
            <person name="Mortensen U.H."/>
            <person name="De vries R.P."/>
            <person name="Baker S.E."/>
            <person name="Andersen M.R."/>
        </authorList>
    </citation>
    <scope>NUCLEOTIDE SEQUENCE [LARGE SCALE GENOMIC DNA]</scope>
    <source>
        <strain evidence="5 6">CBS 600.67</strain>
    </source>
</reference>
<dbReference type="SUPFAM" id="SSF51735">
    <property type="entry name" value="NAD(P)-binding Rossmann-fold domains"/>
    <property type="match status" value="1"/>
</dbReference>
<dbReference type="PRINTS" id="PR00081">
    <property type="entry name" value="GDHRDH"/>
</dbReference>
<dbReference type="PRINTS" id="PR00080">
    <property type="entry name" value="SDRFAMILY"/>
</dbReference>
<comment type="similarity">
    <text evidence="1">Belongs to the short-chain dehydrogenases/reductases (SDR) family.</text>
</comment>
<dbReference type="InterPro" id="IPR036291">
    <property type="entry name" value="NAD(P)-bd_dom_sf"/>
</dbReference>
<dbReference type="EMBL" id="JBFXLS010000045">
    <property type="protein sequence ID" value="KAL2824305.1"/>
    <property type="molecule type" value="Genomic_DNA"/>
</dbReference>
<gene>
    <name evidence="5" type="ORF">BDW59DRAFT_180367</name>
</gene>
<evidence type="ECO:0000256" key="1">
    <source>
        <dbReference type="ARBA" id="ARBA00006484"/>
    </source>
</evidence>
<dbReference type="Proteomes" id="UP001610335">
    <property type="component" value="Unassembled WGS sequence"/>
</dbReference>
<evidence type="ECO:0000259" key="4">
    <source>
        <dbReference type="SMART" id="SM00822"/>
    </source>
</evidence>
<dbReference type="CDD" id="cd05233">
    <property type="entry name" value="SDR_c"/>
    <property type="match status" value="1"/>
</dbReference>
<dbReference type="Pfam" id="PF13561">
    <property type="entry name" value="adh_short_C2"/>
    <property type="match status" value="1"/>
</dbReference>
<dbReference type="InterPro" id="IPR002347">
    <property type="entry name" value="SDR_fam"/>
</dbReference>
<feature type="domain" description="Ketoreductase" evidence="4">
    <location>
        <begin position="7"/>
        <end position="189"/>
    </location>
</feature>
<keyword evidence="2" id="KW-0521">NADP</keyword>
<evidence type="ECO:0000313" key="6">
    <source>
        <dbReference type="Proteomes" id="UP001610335"/>
    </source>
</evidence>
<protein>
    <recommendedName>
        <fullName evidence="4">Ketoreductase domain-containing protein</fullName>
    </recommendedName>
</protein>
<dbReference type="InterPro" id="IPR057326">
    <property type="entry name" value="KR_dom"/>
</dbReference>
<dbReference type="Gene3D" id="3.40.50.720">
    <property type="entry name" value="NAD(P)-binding Rossmann-like Domain"/>
    <property type="match status" value="1"/>
</dbReference>
<accession>A0ABR4I969</accession>
<name>A0ABR4I969_9EURO</name>
<evidence type="ECO:0000256" key="2">
    <source>
        <dbReference type="ARBA" id="ARBA00022857"/>
    </source>
</evidence>
<dbReference type="SMART" id="SM00822">
    <property type="entry name" value="PKS_KR"/>
    <property type="match status" value="1"/>
</dbReference>
<dbReference type="PANTHER" id="PTHR42760">
    <property type="entry name" value="SHORT-CHAIN DEHYDROGENASES/REDUCTASES FAMILY MEMBER"/>
    <property type="match status" value="1"/>
</dbReference>
<dbReference type="InterPro" id="IPR020904">
    <property type="entry name" value="Sc_DH/Rdtase_CS"/>
</dbReference>
<dbReference type="PROSITE" id="PS00061">
    <property type="entry name" value="ADH_SHORT"/>
    <property type="match status" value="1"/>
</dbReference>
<comment type="caution">
    <text evidence="5">The sequence shown here is derived from an EMBL/GenBank/DDBJ whole genome shotgun (WGS) entry which is preliminary data.</text>
</comment>
<keyword evidence="3" id="KW-0560">Oxidoreductase</keyword>
<evidence type="ECO:0000256" key="3">
    <source>
        <dbReference type="ARBA" id="ARBA00023002"/>
    </source>
</evidence>
<keyword evidence="6" id="KW-1185">Reference proteome</keyword>